<gene>
    <name evidence="8" type="primary">yphA</name>
    <name evidence="8" type="ORF">Pla100_31660</name>
</gene>
<evidence type="ECO:0000313" key="8">
    <source>
        <dbReference type="EMBL" id="TWT95525.1"/>
    </source>
</evidence>
<keyword evidence="4 7" id="KW-0812">Transmembrane</keyword>
<organism evidence="8 9">
    <name type="scientific">Neorhodopirellula pilleata</name>
    <dbReference type="NCBI Taxonomy" id="2714738"/>
    <lineage>
        <taxon>Bacteria</taxon>
        <taxon>Pseudomonadati</taxon>
        <taxon>Planctomycetota</taxon>
        <taxon>Planctomycetia</taxon>
        <taxon>Pirellulales</taxon>
        <taxon>Pirellulaceae</taxon>
        <taxon>Neorhodopirellula</taxon>
    </lineage>
</organism>
<dbReference type="AlphaFoldDB" id="A0A5C6A884"/>
<evidence type="ECO:0000256" key="3">
    <source>
        <dbReference type="ARBA" id="ARBA00022475"/>
    </source>
</evidence>
<evidence type="ECO:0000256" key="4">
    <source>
        <dbReference type="ARBA" id="ARBA00022692"/>
    </source>
</evidence>
<comment type="subcellular location">
    <subcellularLocation>
        <location evidence="1">Cell membrane</location>
        <topology evidence="1">Multi-pass membrane protein</topology>
    </subcellularLocation>
</comment>
<dbReference type="InterPro" id="IPR051907">
    <property type="entry name" value="DoxX-like_oxidoreductase"/>
</dbReference>
<keyword evidence="9" id="KW-1185">Reference proteome</keyword>
<protein>
    <submittedName>
        <fullName evidence="8">Inner membrane protein YphA</fullName>
    </submittedName>
</protein>
<dbReference type="GO" id="GO:0005886">
    <property type="term" value="C:plasma membrane"/>
    <property type="evidence" value="ECO:0007669"/>
    <property type="project" value="UniProtKB-SubCell"/>
</dbReference>
<evidence type="ECO:0000313" key="9">
    <source>
        <dbReference type="Proteomes" id="UP000316213"/>
    </source>
</evidence>
<dbReference type="RefSeq" id="WP_146578590.1">
    <property type="nucleotide sequence ID" value="NZ_SJPM01000006.1"/>
</dbReference>
<dbReference type="EMBL" id="SJPM01000006">
    <property type="protein sequence ID" value="TWT95525.1"/>
    <property type="molecule type" value="Genomic_DNA"/>
</dbReference>
<feature type="transmembrane region" description="Helical" evidence="7">
    <location>
        <begin position="46"/>
        <end position="63"/>
    </location>
</feature>
<evidence type="ECO:0000256" key="1">
    <source>
        <dbReference type="ARBA" id="ARBA00004651"/>
    </source>
</evidence>
<evidence type="ECO:0000256" key="2">
    <source>
        <dbReference type="ARBA" id="ARBA00006679"/>
    </source>
</evidence>
<dbReference type="PANTHER" id="PTHR33452:SF1">
    <property type="entry name" value="INNER MEMBRANE PROTEIN YPHA-RELATED"/>
    <property type="match status" value="1"/>
</dbReference>
<keyword evidence="6 7" id="KW-0472">Membrane</keyword>
<dbReference type="OrthoDB" id="9792760at2"/>
<evidence type="ECO:0000256" key="5">
    <source>
        <dbReference type="ARBA" id="ARBA00022989"/>
    </source>
</evidence>
<name>A0A5C6A884_9BACT</name>
<sequence length="137" mass="14757">MQAASSLLARIMIATIFLMSAVGNKIPKFDSVTEYMAAEGVPMPQVALVGAIVFLIAGSLSVIAGFKIRIGAALLLVFLALATYFFHDFWTFEGQEQQTQMIQFMKNLSLMGTMVFLMANGAGQLSLDAKLAAPKSE</sequence>
<keyword evidence="3" id="KW-1003">Cell membrane</keyword>
<comment type="caution">
    <text evidence="8">The sequence shown here is derived from an EMBL/GenBank/DDBJ whole genome shotgun (WGS) entry which is preliminary data.</text>
</comment>
<reference evidence="8 9" key="1">
    <citation type="submission" date="2019-02" db="EMBL/GenBank/DDBJ databases">
        <title>Deep-cultivation of Planctomycetes and their phenomic and genomic characterization uncovers novel biology.</title>
        <authorList>
            <person name="Wiegand S."/>
            <person name="Jogler M."/>
            <person name="Boedeker C."/>
            <person name="Pinto D."/>
            <person name="Vollmers J."/>
            <person name="Rivas-Marin E."/>
            <person name="Kohn T."/>
            <person name="Peeters S.H."/>
            <person name="Heuer A."/>
            <person name="Rast P."/>
            <person name="Oberbeckmann S."/>
            <person name="Bunk B."/>
            <person name="Jeske O."/>
            <person name="Meyerdierks A."/>
            <person name="Storesund J.E."/>
            <person name="Kallscheuer N."/>
            <person name="Luecker S."/>
            <person name="Lage O.M."/>
            <person name="Pohl T."/>
            <person name="Merkel B.J."/>
            <person name="Hornburger P."/>
            <person name="Mueller R.-W."/>
            <person name="Bruemmer F."/>
            <person name="Labrenz M."/>
            <person name="Spormann A.M."/>
            <person name="Op Den Camp H."/>
            <person name="Overmann J."/>
            <person name="Amann R."/>
            <person name="Jetten M.S.M."/>
            <person name="Mascher T."/>
            <person name="Medema M.H."/>
            <person name="Devos D.P."/>
            <person name="Kaster A.-K."/>
            <person name="Ovreas L."/>
            <person name="Rohde M."/>
            <person name="Galperin M.Y."/>
            <person name="Jogler C."/>
        </authorList>
    </citation>
    <scope>NUCLEOTIDE SEQUENCE [LARGE SCALE GENOMIC DNA]</scope>
    <source>
        <strain evidence="8 9">Pla100</strain>
    </source>
</reference>
<evidence type="ECO:0000256" key="7">
    <source>
        <dbReference type="SAM" id="Phobius"/>
    </source>
</evidence>
<feature type="transmembrane region" description="Helical" evidence="7">
    <location>
        <begin position="7"/>
        <end position="26"/>
    </location>
</feature>
<keyword evidence="5 7" id="KW-1133">Transmembrane helix</keyword>
<dbReference type="PANTHER" id="PTHR33452">
    <property type="entry name" value="OXIDOREDUCTASE CATD-RELATED"/>
    <property type="match status" value="1"/>
</dbReference>
<evidence type="ECO:0000256" key="6">
    <source>
        <dbReference type="ARBA" id="ARBA00023136"/>
    </source>
</evidence>
<dbReference type="Pfam" id="PF07681">
    <property type="entry name" value="DoxX"/>
    <property type="match status" value="1"/>
</dbReference>
<proteinExistence type="inferred from homology"/>
<comment type="similarity">
    <text evidence="2">Belongs to the DoxX family.</text>
</comment>
<accession>A0A5C6A884</accession>
<dbReference type="Proteomes" id="UP000316213">
    <property type="component" value="Unassembled WGS sequence"/>
</dbReference>
<dbReference type="InterPro" id="IPR032808">
    <property type="entry name" value="DoxX"/>
</dbReference>
<feature type="transmembrane region" description="Helical" evidence="7">
    <location>
        <begin position="70"/>
        <end position="87"/>
    </location>
</feature>